<name>A0A1M6FJP1_9CLOT</name>
<evidence type="ECO:0000313" key="2">
    <source>
        <dbReference type="Proteomes" id="UP000184310"/>
    </source>
</evidence>
<dbReference type="Proteomes" id="UP000184310">
    <property type="component" value="Unassembled WGS sequence"/>
</dbReference>
<organism evidence="1 2">
    <name type="scientific">Clostridium cavendishii DSM 21758</name>
    <dbReference type="NCBI Taxonomy" id="1121302"/>
    <lineage>
        <taxon>Bacteria</taxon>
        <taxon>Bacillati</taxon>
        <taxon>Bacillota</taxon>
        <taxon>Clostridia</taxon>
        <taxon>Eubacteriales</taxon>
        <taxon>Clostridiaceae</taxon>
        <taxon>Clostridium</taxon>
    </lineage>
</organism>
<accession>A0A1M6FJP1</accession>
<evidence type="ECO:0000313" key="1">
    <source>
        <dbReference type="EMBL" id="SHI97917.1"/>
    </source>
</evidence>
<proteinExistence type="predicted"/>
<sequence length="62" mass="7286">MESHIENFIVHGILEIMYLDILLKSIKEISMVKVKQKKNYTDHGINIIKPNKKVANMLLFLF</sequence>
<dbReference type="AlphaFoldDB" id="A0A1M6FJP1"/>
<keyword evidence="2" id="KW-1185">Reference proteome</keyword>
<protein>
    <submittedName>
        <fullName evidence="1">Uncharacterized protein</fullName>
    </submittedName>
</protein>
<gene>
    <name evidence="1" type="ORF">SAMN02745163_01157</name>
</gene>
<dbReference type="EMBL" id="FQZB01000005">
    <property type="protein sequence ID" value="SHI97917.1"/>
    <property type="molecule type" value="Genomic_DNA"/>
</dbReference>
<reference evidence="1 2" key="1">
    <citation type="submission" date="2016-11" db="EMBL/GenBank/DDBJ databases">
        <authorList>
            <person name="Jaros S."/>
            <person name="Januszkiewicz K."/>
            <person name="Wedrychowicz H."/>
        </authorList>
    </citation>
    <scope>NUCLEOTIDE SEQUENCE [LARGE SCALE GENOMIC DNA]</scope>
    <source>
        <strain evidence="1 2">DSM 21758</strain>
    </source>
</reference>